<evidence type="ECO:0000256" key="1">
    <source>
        <dbReference type="SAM" id="MobiDB-lite"/>
    </source>
</evidence>
<feature type="transmembrane region" description="Helical" evidence="2">
    <location>
        <begin position="288"/>
        <end position="313"/>
    </location>
</feature>
<dbReference type="AlphaFoldDB" id="A0A1L3I1M3"/>
<feature type="transmembrane region" description="Helical" evidence="2">
    <location>
        <begin position="319"/>
        <end position="341"/>
    </location>
</feature>
<evidence type="ECO:0000313" key="4">
    <source>
        <dbReference type="Proteomes" id="UP000183859"/>
    </source>
</evidence>
<keyword evidence="2" id="KW-0812">Transmembrane</keyword>
<keyword evidence="2" id="KW-0472">Membrane</keyword>
<dbReference type="GO" id="GO:0042925">
    <property type="term" value="F:benzoate transmembrane transporter activity"/>
    <property type="evidence" value="ECO:0007669"/>
    <property type="project" value="InterPro"/>
</dbReference>
<dbReference type="InterPro" id="IPR004711">
    <property type="entry name" value="Benzoate_Transporter"/>
</dbReference>
<dbReference type="PANTHER" id="PTHR30199:SF0">
    <property type="entry name" value="INNER MEMBRANE PROTEIN YDCO"/>
    <property type="match status" value="1"/>
</dbReference>
<dbReference type="STRING" id="1844006.PhaeoP97_00558"/>
<keyword evidence="2" id="KW-1133">Transmembrane helix</keyword>
<proteinExistence type="predicted"/>
<evidence type="ECO:0000256" key="2">
    <source>
        <dbReference type="SAM" id="Phobius"/>
    </source>
</evidence>
<keyword evidence="4" id="KW-1185">Reference proteome</keyword>
<dbReference type="PANTHER" id="PTHR30199">
    <property type="entry name" value="MFS FAMILY TRANSPORTER, PREDICTED SUBSTRATE BENZOATE"/>
    <property type="match status" value="1"/>
</dbReference>
<name>A0A1L3I1M3_9RHOB</name>
<reference evidence="4" key="1">
    <citation type="submission" date="2016-07" db="EMBL/GenBank/DDBJ databases">
        <title>Phaeobacter portensis sp. nov., a tropodithietic acid producing bacterium isolated from a German harbor.</title>
        <authorList>
            <person name="Freese H.M."/>
            <person name="Bunk B."/>
            <person name="Breider S."/>
            <person name="Brinkhoff T."/>
        </authorList>
    </citation>
    <scope>NUCLEOTIDE SEQUENCE [LARGE SCALE GENOMIC DNA]</scope>
    <source>
        <strain evidence="4">P97</strain>
    </source>
</reference>
<dbReference type="Proteomes" id="UP000183859">
    <property type="component" value="Chromosome"/>
</dbReference>
<gene>
    <name evidence="3" type="ORF">PhaeoP97_00558</name>
</gene>
<dbReference type="GO" id="GO:0005886">
    <property type="term" value="C:plasma membrane"/>
    <property type="evidence" value="ECO:0007669"/>
    <property type="project" value="TreeGrafter"/>
</dbReference>
<dbReference type="NCBIfam" id="TIGR00843">
    <property type="entry name" value="benE"/>
    <property type="match status" value="1"/>
</dbReference>
<evidence type="ECO:0000313" key="3">
    <source>
        <dbReference type="EMBL" id="APG46002.1"/>
    </source>
</evidence>
<feature type="transmembrane region" description="Helical" evidence="2">
    <location>
        <begin position="44"/>
        <end position="62"/>
    </location>
</feature>
<dbReference type="KEGG" id="php:PhaeoP97_00558"/>
<feature type="transmembrane region" description="Helical" evidence="2">
    <location>
        <begin position="348"/>
        <end position="378"/>
    </location>
</feature>
<dbReference type="OrthoDB" id="9792424at2"/>
<feature type="region of interest" description="Disordered" evidence="1">
    <location>
        <begin position="385"/>
        <end position="425"/>
    </location>
</feature>
<dbReference type="Pfam" id="PF03594">
    <property type="entry name" value="BenE"/>
    <property type="match status" value="1"/>
</dbReference>
<dbReference type="RefSeq" id="WP_083570305.1">
    <property type="nucleotide sequence ID" value="NZ_CP016364.1"/>
</dbReference>
<feature type="compositionally biased region" description="Basic and acidic residues" evidence="1">
    <location>
        <begin position="404"/>
        <end position="425"/>
    </location>
</feature>
<feature type="transmembrane region" description="Helical" evidence="2">
    <location>
        <begin position="122"/>
        <end position="143"/>
    </location>
</feature>
<accession>A0A1L3I1M3</accession>
<dbReference type="EMBL" id="CP016364">
    <property type="protein sequence ID" value="APG46002.1"/>
    <property type="molecule type" value="Genomic_DNA"/>
</dbReference>
<feature type="transmembrane region" description="Helical" evidence="2">
    <location>
        <begin position="7"/>
        <end position="32"/>
    </location>
</feature>
<feature type="transmembrane region" description="Helical" evidence="2">
    <location>
        <begin position="201"/>
        <end position="223"/>
    </location>
</feature>
<organism evidence="3 4">
    <name type="scientific">Phaeobacter porticola</name>
    <dbReference type="NCBI Taxonomy" id="1844006"/>
    <lineage>
        <taxon>Bacteria</taxon>
        <taxon>Pseudomonadati</taxon>
        <taxon>Pseudomonadota</taxon>
        <taxon>Alphaproteobacteria</taxon>
        <taxon>Rhodobacterales</taxon>
        <taxon>Roseobacteraceae</taxon>
        <taxon>Phaeobacter</taxon>
    </lineage>
</organism>
<feature type="transmembrane region" description="Helical" evidence="2">
    <location>
        <begin position="167"/>
        <end position="189"/>
    </location>
</feature>
<protein>
    <submittedName>
        <fullName evidence="3">Putative inner membrane transport protein</fullName>
    </submittedName>
</protein>
<sequence length="425" mass="43766">MLRDLKLSHIVSGAVAVLVGYTGSVAIVFQAIEAVGATQAQASSWMLALGLGMGITCLILSLRYRMPILTAWSTPGAALLAVSLDEVSLDQAIGAFVFCGLLLTLTGVTGWFAALSRLIPDGLASAMLAGILFQFGLSAFTALETDTALVAIMGVTFLLGRRLLPRYTIPAVLAVGTLWCTATGAFGDISRLDLTLARPEFVMPAFSLQVLIGIGLPLFVVTMSSQNMPGVVALRTAGYQPPVSASLTVTGVATLLLAPFGGYAFNLAAITAAICAGPEADDNPDTRYLAGVMTGIVYILVGLGGATVISLFLIAPKALIATVAGLALLSTIGNSLAAALGEARGREAALITFMTTVSGISFWGIGAPFWALVLGLAVNHLLSPPSTPTPAAGADPANRADNSPPDKVEVGDPPLDDRRFPRQTP</sequence>
<feature type="transmembrane region" description="Helical" evidence="2">
    <location>
        <begin position="93"/>
        <end position="115"/>
    </location>
</feature>
<feature type="transmembrane region" description="Helical" evidence="2">
    <location>
        <begin position="243"/>
        <end position="276"/>
    </location>
</feature>